<keyword evidence="5" id="KW-0808">Transferase</keyword>
<dbReference type="PANTHER" id="PTHR45700:SF9">
    <property type="entry name" value="HECT-TYPE E3 UBIQUITIN TRANSFERASE"/>
    <property type="match status" value="1"/>
</dbReference>
<organism evidence="9">
    <name type="scientific">Melanaphis sacchari</name>
    <dbReference type="NCBI Taxonomy" id="742174"/>
    <lineage>
        <taxon>Eukaryota</taxon>
        <taxon>Metazoa</taxon>
        <taxon>Ecdysozoa</taxon>
        <taxon>Arthropoda</taxon>
        <taxon>Hexapoda</taxon>
        <taxon>Insecta</taxon>
        <taxon>Pterygota</taxon>
        <taxon>Neoptera</taxon>
        <taxon>Paraneoptera</taxon>
        <taxon>Hemiptera</taxon>
        <taxon>Sternorrhyncha</taxon>
        <taxon>Aphidomorpha</taxon>
        <taxon>Aphidoidea</taxon>
        <taxon>Aphididae</taxon>
        <taxon>Aphidini</taxon>
        <taxon>Melanaphis</taxon>
    </lineage>
</organism>
<dbReference type="Gene3D" id="3.90.1750.10">
    <property type="entry name" value="Hect, E3 ligase catalytic domains"/>
    <property type="match status" value="1"/>
</dbReference>
<dbReference type="SMART" id="SM00119">
    <property type="entry name" value="HECTc"/>
    <property type="match status" value="1"/>
</dbReference>
<dbReference type="EMBL" id="GFXV01005953">
    <property type="protein sequence ID" value="MBW17758.1"/>
    <property type="molecule type" value="Transcribed_RNA"/>
</dbReference>
<reference evidence="9" key="1">
    <citation type="submission" date="2017-10" db="EMBL/GenBank/DDBJ databases">
        <title>Transcriptome Assembly of Sugarcane Aphid Adults.</title>
        <authorList>
            <person name="Scully E.D."/>
            <person name="Palmer N.A."/>
            <person name="Geib S.M."/>
            <person name="Sarath G."/>
            <person name="Sattler S.E."/>
        </authorList>
    </citation>
    <scope>NUCLEOTIDE SEQUENCE</scope>
    <source>
        <tissue evidence="9">Whole body</tissue>
    </source>
</reference>
<evidence type="ECO:0000256" key="1">
    <source>
        <dbReference type="ARBA" id="ARBA00000885"/>
    </source>
</evidence>
<accession>A0A2H8TX62</accession>
<evidence type="ECO:0000256" key="3">
    <source>
        <dbReference type="ARBA" id="ARBA00012485"/>
    </source>
</evidence>
<dbReference type="FunFam" id="3.30.2410.10:FF:000003">
    <property type="entry name" value="probable E3 ubiquitin-protein ligase HERC4 isoform X1"/>
    <property type="match status" value="1"/>
</dbReference>
<evidence type="ECO:0000256" key="4">
    <source>
        <dbReference type="ARBA" id="ARBA00022490"/>
    </source>
</evidence>
<feature type="domain" description="HECT" evidence="8">
    <location>
        <begin position="440"/>
        <end position="782"/>
    </location>
</feature>
<dbReference type="EC" id="2.3.2.26" evidence="3"/>
<dbReference type="Gene3D" id="3.30.2160.10">
    <property type="entry name" value="Hect, E3 ligase catalytic domain"/>
    <property type="match status" value="1"/>
</dbReference>
<comment type="subcellular location">
    <subcellularLocation>
        <location evidence="2">Cytoplasm</location>
    </subcellularLocation>
</comment>
<evidence type="ECO:0000256" key="7">
    <source>
        <dbReference type="PROSITE-ProRule" id="PRU00104"/>
    </source>
</evidence>
<dbReference type="InterPro" id="IPR035983">
    <property type="entry name" value="Hect_E3_ubiquitin_ligase"/>
</dbReference>
<dbReference type="GO" id="GO:0009966">
    <property type="term" value="P:regulation of signal transduction"/>
    <property type="evidence" value="ECO:0007669"/>
    <property type="project" value="UniProtKB-ARBA"/>
</dbReference>
<feature type="active site" description="Glycyl thioester intermediate" evidence="7">
    <location>
        <position position="750"/>
    </location>
</feature>
<protein>
    <recommendedName>
        <fullName evidence="3">HECT-type E3 ubiquitin transferase</fullName>
        <ecNumber evidence="3">2.3.2.26</ecNumber>
    </recommendedName>
</protein>
<name>A0A2H8TX62_9HEMI</name>
<dbReference type="PROSITE" id="PS50237">
    <property type="entry name" value="HECT"/>
    <property type="match status" value="1"/>
</dbReference>
<evidence type="ECO:0000259" key="8">
    <source>
        <dbReference type="PROSITE" id="PS50237"/>
    </source>
</evidence>
<sequence length="782" mass="90451">MTWLWEKVRKSFLNRTLTFAVVPCVSRSPIRDHLHSKNIEPCEETDHWGDRLSPCPFCGHEDSPILTRSQRSCSEPTISGYSRLPPIGNSNHFLTYNRTNIPSINNENQTDQGCRKVQKNLQIESKPQYPTRHETREEFLQEIRKAHKNENFMTVQRFYMRLFDSFSEICALFKINPNQSGAKLDDPDIHLEFVYAINDALKDLSSGIHKTVLKSIINALLENNKNLYEKDEVRALFVLLQCPVFGTQSSAPIFAHLLNYIAQLSKDDHQLLVHWFRILELDKLRSLIRYIMQFITLRQFSPNDKSLPPLGKTLWWIPSAMKNLALINAANKLGTELLHFTELYNSALDHINLMRDYYNWQSFRPYECFSYCQYPFILSIVAKRIILTKDSEQQMILNARKSLVSKVARRQTPNIDIFFLNINVRRSHLVQDSLNEIAFKQKDLKKKLKVTFAGEPGLDMGGLTKEWFLLLIREIFHAEYGMFVYYSHSRRYWFSTGQMDLTNLREYNLIGVLMGLAVYNSIILDLSFPGICYRKLLSPPVVPTTNDDNVGVVENPTLDDLNEIMPDVASGLRHLLEYEGNVQEDMGLTFQVSLGEHKTPKTHKLKPNGENIPVTNESREEYVNLYLNWILNLSIYEQFRAFYFGFHSVCASNALIMLRPEEVELLVCGTDALDLNELRKATEYDGYRPDDNIVCVFWNVIESLSNEQKRKFLLFVTGSDRVPVGGMGDMNFKITRGPNRSDYLPEAHTCFNQLVLPQYSDHDQLKKKLVTAILNAEGFGME</sequence>
<comment type="catalytic activity">
    <reaction evidence="1">
        <text>S-ubiquitinyl-[E2 ubiquitin-conjugating enzyme]-L-cysteine + [acceptor protein]-L-lysine = [E2 ubiquitin-conjugating enzyme]-L-cysteine + N(6)-ubiquitinyl-[acceptor protein]-L-lysine.</text>
        <dbReference type="EC" id="2.3.2.26"/>
    </reaction>
</comment>
<keyword evidence="4" id="KW-0963">Cytoplasm</keyword>
<dbReference type="AlphaFoldDB" id="A0A2H8TX62"/>
<dbReference type="SUPFAM" id="SSF56204">
    <property type="entry name" value="Hect, E3 ligase catalytic domain"/>
    <property type="match status" value="1"/>
</dbReference>
<evidence type="ECO:0000256" key="2">
    <source>
        <dbReference type="ARBA" id="ARBA00004496"/>
    </source>
</evidence>
<dbReference type="CDD" id="cd00078">
    <property type="entry name" value="HECTc"/>
    <property type="match status" value="1"/>
</dbReference>
<evidence type="ECO:0000256" key="6">
    <source>
        <dbReference type="ARBA" id="ARBA00022786"/>
    </source>
</evidence>
<dbReference type="GO" id="GO:0000209">
    <property type="term" value="P:protein polyubiquitination"/>
    <property type="evidence" value="ECO:0007669"/>
    <property type="project" value="InterPro"/>
</dbReference>
<dbReference type="OrthoDB" id="5981550at2759"/>
<dbReference type="GO" id="GO:0005737">
    <property type="term" value="C:cytoplasm"/>
    <property type="evidence" value="ECO:0007669"/>
    <property type="project" value="UniProtKB-SubCell"/>
</dbReference>
<dbReference type="PANTHER" id="PTHR45700">
    <property type="entry name" value="UBIQUITIN-PROTEIN LIGASE E3C"/>
    <property type="match status" value="1"/>
</dbReference>
<proteinExistence type="predicted"/>
<dbReference type="FunFam" id="3.30.2160.10:FF:000004">
    <property type="entry name" value="probable E3 ubiquitin-protein ligase HERC4 isoform X1"/>
    <property type="match status" value="1"/>
</dbReference>
<dbReference type="GO" id="GO:0061630">
    <property type="term" value="F:ubiquitin protein ligase activity"/>
    <property type="evidence" value="ECO:0007669"/>
    <property type="project" value="UniProtKB-EC"/>
</dbReference>
<evidence type="ECO:0000313" key="9">
    <source>
        <dbReference type="EMBL" id="MBW17758.1"/>
    </source>
</evidence>
<gene>
    <name evidence="9" type="primary">HECTD2_1</name>
</gene>
<dbReference type="InterPro" id="IPR000569">
    <property type="entry name" value="HECT_dom"/>
</dbReference>
<dbReference type="Pfam" id="PF00632">
    <property type="entry name" value="HECT"/>
    <property type="match status" value="1"/>
</dbReference>
<dbReference type="Gene3D" id="3.30.2410.10">
    <property type="entry name" value="Hect, E3 ligase catalytic domain"/>
    <property type="match status" value="1"/>
</dbReference>
<evidence type="ECO:0000256" key="5">
    <source>
        <dbReference type="ARBA" id="ARBA00022679"/>
    </source>
</evidence>
<keyword evidence="6 7" id="KW-0833">Ubl conjugation pathway</keyword>
<dbReference type="InterPro" id="IPR044611">
    <property type="entry name" value="E3A/B/C-like"/>
</dbReference>